<sequence length="77" mass="8490">MTTITLPPQLSERIAFLAAQTGKTQEQVIAAAVAQFNPTERAIPELSPETIALMTEINTSPQFNDEAILQRYGMKEL</sequence>
<gene>
    <name evidence="1" type="ORF">SAMN02746062_00669</name>
</gene>
<proteinExistence type="predicted"/>
<dbReference type="RefSeq" id="WP_097113747.1">
    <property type="nucleotide sequence ID" value="NZ_CP083931.1"/>
</dbReference>
<protein>
    <recommendedName>
        <fullName evidence="3">Ribbon-helix-helix protein, copG family</fullName>
    </recommendedName>
</protein>
<evidence type="ECO:0000313" key="1">
    <source>
        <dbReference type="EMBL" id="SOD66617.1"/>
    </source>
</evidence>
<reference evidence="1 2" key="1">
    <citation type="submission" date="2017-09" db="EMBL/GenBank/DDBJ databases">
        <authorList>
            <person name="Ehlers B."/>
            <person name="Leendertz F.H."/>
        </authorList>
    </citation>
    <scope>NUCLEOTIDE SEQUENCE [LARGE SCALE GENOMIC DNA]</scope>
    <source>
        <strain evidence="1 2">DSM 16848</strain>
    </source>
</reference>
<dbReference type="AlphaFoldDB" id="A0A286E6T1"/>
<organism evidence="1 2">
    <name type="scientific">Alysiella filiformis DSM 16848</name>
    <dbReference type="NCBI Taxonomy" id="1120981"/>
    <lineage>
        <taxon>Bacteria</taxon>
        <taxon>Pseudomonadati</taxon>
        <taxon>Pseudomonadota</taxon>
        <taxon>Betaproteobacteria</taxon>
        <taxon>Neisseriales</taxon>
        <taxon>Neisseriaceae</taxon>
        <taxon>Alysiella</taxon>
    </lineage>
</organism>
<dbReference type="Proteomes" id="UP000219669">
    <property type="component" value="Unassembled WGS sequence"/>
</dbReference>
<evidence type="ECO:0008006" key="3">
    <source>
        <dbReference type="Google" id="ProtNLM"/>
    </source>
</evidence>
<name>A0A286E6T1_9NEIS</name>
<dbReference type="EMBL" id="OCNF01000004">
    <property type="protein sequence ID" value="SOD66617.1"/>
    <property type="molecule type" value="Genomic_DNA"/>
</dbReference>
<dbReference type="OrthoDB" id="9944538at2"/>
<accession>A0A286E6T1</accession>
<evidence type="ECO:0000313" key="2">
    <source>
        <dbReference type="Proteomes" id="UP000219669"/>
    </source>
</evidence>
<keyword evidence="2" id="KW-1185">Reference proteome</keyword>